<reference evidence="2 3" key="1">
    <citation type="submission" date="2020-08" db="EMBL/GenBank/DDBJ databases">
        <title>Genomic Encyclopedia of Type Strains, Phase IV (KMG-IV): sequencing the most valuable type-strain genomes for metagenomic binning, comparative biology and taxonomic classification.</title>
        <authorList>
            <person name="Goeker M."/>
        </authorList>
    </citation>
    <scope>NUCLEOTIDE SEQUENCE [LARGE SCALE GENOMIC DNA]</scope>
    <source>
        <strain evidence="2 3">DSM 44197</strain>
    </source>
</reference>
<keyword evidence="3" id="KW-1185">Reference proteome</keyword>
<name>A0A7W3QLD8_ACTNM</name>
<evidence type="ECO:0000313" key="3">
    <source>
        <dbReference type="Proteomes" id="UP000572680"/>
    </source>
</evidence>
<evidence type="ECO:0000256" key="1">
    <source>
        <dbReference type="SAM" id="Phobius"/>
    </source>
</evidence>
<dbReference type="RefSeq" id="WP_182843782.1">
    <property type="nucleotide sequence ID" value="NZ_BAAALP010000070.1"/>
</dbReference>
<dbReference type="AlphaFoldDB" id="A0A7W3QLD8"/>
<dbReference type="EMBL" id="JACJIA010000003">
    <property type="protein sequence ID" value="MBA8951464.1"/>
    <property type="molecule type" value="Genomic_DNA"/>
</dbReference>
<evidence type="ECO:0000313" key="2">
    <source>
        <dbReference type="EMBL" id="MBA8951464.1"/>
    </source>
</evidence>
<feature type="transmembrane region" description="Helical" evidence="1">
    <location>
        <begin position="39"/>
        <end position="60"/>
    </location>
</feature>
<keyword evidence="1" id="KW-0812">Transmembrane</keyword>
<gene>
    <name evidence="2" type="ORF">HNR61_003095</name>
</gene>
<sequence length="350" mass="36784">MTGLSDELLRSALRDAAATVRDEDLRPLPAAPPPRRPRLVPFGGLAAAVAVTVVALLVAAPWSRHPGLSLAAYTGVDYVLEGAWPPGAASVTVRKADTGRQVATVPAPAGSGGFRNSADSGDHRTFVLTTADPRACRVRFHRLVLGADGRPSGAPTELRGADLRQRMGEGPEQLAVSPGARRIAYAGRECDPSGRGTITVVDPATGEHRVTRLPPRALASSLRWAPNGRELVFETMGDYLEPGLHTLDTATGRVSPISLGGGDGRLHGAMFDKNGTHIVALVRNGGRNRVVWYAPASKTITREVPLPSSDPDAPTTFEVAGNRVVAMIGDRVHVVTGTKVTTGRADRLPG</sequence>
<comment type="caution">
    <text evidence="2">The sequence shown here is derived from an EMBL/GenBank/DDBJ whole genome shotgun (WGS) entry which is preliminary data.</text>
</comment>
<accession>A0A7W3QLD8</accession>
<proteinExistence type="predicted"/>
<organism evidence="2 3">
    <name type="scientific">Actinomadura namibiensis</name>
    <dbReference type="NCBI Taxonomy" id="182080"/>
    <lineage>
        <taxon>Bacteria</taxon>
        <taxon>Bacillati</taxon>
        <taxon>Actinomycetota</taxon>
        <taxon>Actinomycetes</taxon>
        <taxon>Streptosporangiales</taxon>
        <taxon>Thermomonosporaceae</taxon>
        <taxon>Actinomadura</taxon>
    </lineage>
</organism>
<dbReference type="SUPFAM" id="SSF50969">
    <property type="entry name" value="YVTN repeat-like/Quinoprotein amine dehydrogenase"/>
    <property type="match status" value="1"/>
</dbReference>
<dbReference type="InterPro" id="IPR015943">
    <property type="entry name" value="WD40/YVTN_repeat-like_dom_sf"/>
</dbReference>
<keyword evidence="1" id="KW-1133">Transmembrane helix</keyword>
<dbReference type="Gene3D" id="2.130.10.10">
    <property type="entry name" value="YVTN repeat-like/Quinoprotein amine dehydrogenase"/>
    <property type="match status" value="1"/>
</dbReference>
<protein>
    <submittedName>
        <fullName evidence="2">Uncharacterized protein</fullName>
    </submittedName>
</protein>
<dbReference type="InterPro" id="IPR011044">
    <property type="entry name" value="Quino_amine_DH_bsu"/>
</dbReference>
<keyword evidence="1" id="KW-0472">Membrane</keyword>
<dbReference type="Proteomes" id="UP000572680">
    <property type="component" value="Unassembled WGS sequence"/>
</dbReference>